<gene>
    <name evidence="2" type="ORF">CRG98_008121</name>
</gene>
<dbReference type="EMBL" id="PGOL01000373">
    <property type="protein sequence ID" value="PKI71448.1"/>
    <property type="molecule type" value="Genomic_DNA"/>
</dbReference>
<keyword evidence="3" id="KW-1185">Reference proteome</keyword>
<reference evidence="2 3" key="1">
    <citation type="submission" date="2017-11" db="EMBL/GenBank/DDBJ databases">
        <title>De-novo sequencing of pomegranate (Punica granatum L.) genome.</title>
        <authorList>
            <person name="Akparov Z."/>
            <person name="Amiraslanov A."/>
            <person name="Hajiyeva S."/>
            <person name="Abbasov M."/>
            <person name="Kaur K."/>
            <person name="Hamwieh A."/>
            <person name="Solovyev V."/>
            <person name="Salamov A."/>
            <person name="Braich B."/>
            <person name="Kosarev P."/>
            <person name="Mahmoud A."/>
            <person name="Hajiyev E."/>
            <person name="Babayeva S."/>
            <person name="Izzatullayeva V."/>
            <person name="Mammadov A."/>
            <person name="Mammadov A."/>
            <person name="Sharifova S."/>
            <person name="Ojaghi J."/>
            <person name="Eynullazada K."/>
            <person name="Bayramov B."/>
            <person name="Abdulazimova A."/>
            <person name="Shahmuradov I."/>
        </authorList>
    </citation>
    <scope>NUCLEOTIDE SEQUENCE [LARGE SCALE GENOMIC DNA]</scope>
    <source>
        <strain evidence="3">cv. AG2017</strain>
        <tissue evidence="2">Leaf</tissue>
    </source>
</reference>
<evidence type="ECO:0000313" key="3">
    <source>
        <dbReference type="Proteomes" id="UP000233551"/>
    </source>
</evidence>
<sequence>MASRDAAFWKDVINDEMDSILFNNTWVLVDLPQGSKPIGCKWVFKRKNNQNRGSPTFKARLVAKGFRQNKDLNYFDTYAPVARMTSIRVFMALASIHKLHVHQMDVKTAFLNGDLEEEVYMEQPEGFVLPGNEHKVCKLIKSLYGLKQAPKQWHEKFDSISTR</sequence>
<evidence type="ECO:0000313" key="2">
    <source>
        <dbReference type="EMBL" id="PKI71448.1"/>
    </source>
</evidence>
<proteinExistence type="predicted"/>
<evidence type="ECO:0000259" key="1">
    <source>
        <dbReference type="Pfam" id="PF07727"/>
    </source>
</evidence>
<accession>A0A2I0KSJ6</accession>
<dbReference type="InterPro" id="IPR043502">
    <property type="entry name" value="DNA/RNA_pol_sf"/>
</dbReference>
<dbReference type="AlphaFoldDB" id="A0A2I0KSJ6"/>
<organism evidence="2 3">
    <name type="scientific">Punica granatum</name>
    <name type="common">Pomegranate</name>
    <dbReference type="NCBI Taxonomy" id="22663"/>
    <lineage>
        <taxon>Eukaryota</taxon>
        <taxon>Viridiplantae</taxon>
        <taxon>Streptophyta</taxon>
        <taxon>Embryophyta</taxon>
        <taxon>Tracheophyta</taxon>
        <taxon>Spermatophyta</taxon>
        <taxon>Magnoliopsida</taxon>
        <taxon>eudicotyledons</taxon>
        <taxon>Gunneridae</taxon>
        <taxon>Pentapetalae</taxon>
        <taxon>rosids</taxon>
        <taxon>malvids</taxon>
        <taxon>Myrtales</taxon>
        <taxon>Lythraceae</taxon>
        <taxon>Punica</taxon>
    </lineage>
</organism>
<dbReference type="Pfam" id="PF07727">
    <property type="entry name" value="RVT_2"/>
    <property type="match status" value="1"/>
</dbReference>
<feature type="domain" description="Reverse transcriptase Ty1/copia-type" evidence="1">
    <location>
        <begin position="23"/>
        <end position="159"/>
    </location>
</feature>
<comment type="caution">
    <text evidence="2">The sequence shown here is derived from an EMBL/GenBank/DDBJ whole genome shotgun (WGS) entry which is preliminary data.</text>
</comment>
<dbReference type="SUPFAM" id="SSF56672">
    <property type="entry name" value="DNA/RNA polymerases"/>
    <property type="match status" value="1"/>
</dbReference>
<name>A0A2I0KSJ6_PUNGR</name>
<dbReference type="InterPro" id="IPR013103">
    <property type="entry name" value="RVT_2"/>
</dbReference>
<protein>
    <recommendedName>
        <fullName evidence="1">Reverse transcriptase Ty1/copia-type domain-containing protein</fullName>
    </recommendedName>
</protein>
<dbReference type="Proteomes" id="UP000233551">
    <property type="component" value="Unassembled WGS sequence"/>
</dbReference>
<dbReference type="STRING" id="22663.A0A2I0KSJ6"/>